<name>A0ABQ6CCU2_9HYPH</name>
<proteinExistence type="predicted"/>
<accession>A0ABQ6CCU2</accession>
<dbReference type="Proteomes" id="UP001156882">
    <property type="component" value="Unassembled WGS sequence"/>
</dbReference>
<gene>
    <name evidence="2" type="ORF">GCM10007874_11190</name>
</gene>
<keyword evidence="3" id="KW-1185">Reference proteome</keyword>
<reference evidence="3" key="1">
    <citation type="journal article" date="2019" name="Int. J. Syst. Evol. Microbiol.">
        <title>The Global Catalogue of Microorganisms (GCM) 10K type strain sequencing project: providing services to taxonomists for standard genome sequencing and annotation.</title>
        <authorList>
            <consortium name="The Broad Institute Genomics Platform"/>
            <consortium name="The Broad Institute Genome Sequencing Center for Infectious Disease"/>
            <person name="Wu L."/>
            <person name="Ma J."/>
        </authorList>
    </citation>
    <scope>NUCLEOTIDE SEQUENCE [LARGE SCALE GENOMIC DNA]</scope>
    <source>
        <strain evidence="3">NBRC 101365</strain>
    </source>
</reference>
<protein>
    <recommendedName>
        <fullName evidence="1">Helix-turn-helix domain-containing protein</fullName>
    </recommendedName>
</protein>
<dbReference type="Pfam" id="PF12728">
    <property type="entry name" value="HTH_17"/>
    <property type="match status" value="1"/>
</dbReference>
<dbReference type="RefSeq" id="WP_284310928.1">
    <property type="nucleotide sequence ID" value="NZ_BSPC01000009.1"/>
</dbReference>
<dbReference type="EMBL" id="BSPC01000009">
    <property type="protein sequence ID" value="GLS18103.1"/>
    <property type="molecule type" value="Genomic_DNA"/>
</dbReference>
<evidence type="ECO:0000313" key="3">
    <source>
        <dbReference type="Proteomes" id="UP001156882"/>
    </source>
</evidence>
<evidence type="ECO:0000313" key="2">
    <source>
        <dbReference type="EMBL" id="GLS18103.1"/>
    </source>
</evidence>
<evidence type="ECO:0000259" key="1">
    <source>
        <dbReference type="Pfam" id="PF12728"/>
    </source>
</evidence>
<dbReference type="InterPro" id="IPR041657">
    <property type="entry name" value="HTH_17"/>
</dbReference>
<feature type="domain" description="Helix-turn-helix" evidence="1">
    <location>
        <begin position="10"/>
        <end position="57"/>
    </location>
</feature>
<sequence length="67" mass="7448">MNINPEQIAYSVPGAAKAIGSGETRVWEAIRRRELHAVRMGRRTLIPVAALRDYIAKLPPARPPEKS</sequence>
<comment type="caution">
    <text evidence="2">The sequence shown here is derived from an EMBL/GenBank/DDBJ whole genome shotgun (WGS) entry which is preliminary data.</text>
</comment>
<organism evidence="2 3">
    <name type="scientific">Labrys miyagiensis</name>
    <dbReference type="NCBI Taxonomy" id="346912"/>
    <lineage>
        <taxon>Bacteria</taxon>
        <taxon>Pseudomonadati</taxon>
        <taxon>Pseudomonadota</taxon>
        <taxon>Alphaproteobacteria</taxon>
        <taxon>Hyphomicrobiales</taxon>
        <taxon>Xanthobacteraceae</taxon>
        <taxon>Labrys</taxon>
    </lineage>
</organism>